<evidence type="ECO:0000256" key="8">
    <source>
        <dbReference type="ARBA" id="ARBA00023049"/>
    </source>
</evidence>
<dbReference type="SUPFAM" id="SSF55486">
    <property type="entry name" value="Metalloproteases ('zincins'), catalytic domain"/>
    <property type="match status" value="1"/>
</dbReference>
<dbReference type="Pfam" id="PF01431">
    <property type="entry name" value="Peptidase_M13"/>
    <property type="match status" value="1"/>
</dbReference>
<reference evidence="13 14" key="1">
    <citation type="submission" date="2023-11" db="EMBL/GenBank/DDBJ databases">
        <authorList>
            <person name="Hedman E."/>
            <person name="Englund M."/>
            <person name="Stromberg M."/>
            <person name="Nyberg Akerstrom W."/>
            <person name="Nylinder S."/>
            <person name="Jareborg N."/>
            <person name="Kallberg Y."/>
            <person name="Kronander E."/>
        </authorList>
    </citation>
    <scope>NUCLEOTIDE SEQUENCE [LARGE SCALE GENOMIC DNA]</scope>
</reference>
<dbReference type="CDD" id="cd08662">
    <property type="entry name" value="M13"/>
    <property type="match status" value="1"/>
</dbReference>
<comment type="similarity">
    <text evidence="3">Belongs to the peptidase M13 family.</text>
</comment>
<keyword evidence="8" id="KW-0482">Metalloprotease</keyword>
<dbReference type="GO" id="GO:0046872">
    <property type="term" value="F:metal ion binding"/>
    <property type="evidence" value="ECO:0007669"/>
    <property type="project" value="UniProtKB-KW"/>
</dbReference>
<evidence type="ECO:0000256" key="9">
    <source>
        <dbReference type="SAM" id="MobiDB-lite"/>
    </source>
</evidence>
<evidence type="ECO:0000256" key="7">
    <source>
        <dbReference type="ARBA" id="ARBA00022833"/>
    </source>
</evidence>
<dbReference type="PROSITE" id="PS51885">
    <property type="entry name" value="NEPRILYSIN"/>
    <property type="match status" value="1"/>
</dbReference>
<keyword evidence="6" id="KW-0378">Hydrolase</keyword>
<dbReference type="InterPro" id="IPR000718">
    <property type="entry name" value="Peptidase_M13"/>
</dbReference>
<evidence type="ECO:0000256" key="3">
    <source>
        <dbReference type="ARBA" id="ARBA00007357"/>
    </source>
</evidence>
<organism evidence="13 14">
    <name type="scientific">Parnassius mnemosyne</name>
    <name type="common">clouded apollo</name>
    <dbReference type="NCBI Taxonomy" id="213953"/>
    <lineage>
        <taxon>Eukaryota</taxon>
        <taxon>Metazoa</taxon>
        <taxon>Ecdysozoa</taxon>
        <taxon>Arthropoda</taxon>
        <taxon>Hexapoda</taxon>
        <taxon>Insecta</taxon>
        <taxon>Pterygota</taxon>
        <taxon>Neoptera</taxon>
        <taxon>Endopterygota</taxon>
        <taxon>Lepidoptera</taxon>
        <taxon>Glossata</taxon>
        <taxon>Ditrysia</taxon>
        <taxon>Papilionoidea</taxon>
        <taxon>Papilionidae</taxon>
        <taxon>Parnassiinae</taxon>
        <taxon>Parnassini</taxon>
        <taxon>Parnassius</taxon>
        <taxon>Driopa</taxon>
    </lineage>
</organism>
<evidence type="ECO:0000256" key="1">
    <source>
        <dbReference type="ARBA" id="ARBA00001947"/>
    </source>
</evidence>
<protein>
    <recommendedName>
        <fullName evidence="15">Endothelin-converting enzyme 1</fullName>
    </recommendedName>
</protein>
<keyword evidence="7" id="KW-0862">Zinc</keyword>
<name>A0AAV1KMD6_9NEOP</name>
<dbReference type="GO" id="GO:0004222">
    <property type="term" value="F:metalloendopeptidase activity"/>
    <property type="evidence" value="ECO:0007669"/>
    <property type="project" value="InterPro"/>
</dbReference>
<accession>A0AAV1KMD6</accession>
<feature type="domain" description="Peptidase M13 C-terminal" evidence="11">
    <location>
        <begin position="646"/>
        <end position="848"/>
    </location>
</feature>
<feature type="domain" description="Peptidase M13 N-terminal" evidence="12">
    <location>
        <begin position="117"/>
        <end position="588"/>
    </location>
</feature>
<dbReference type="InterPro" id="IPR042089">
    <property type="entry name" value="Peptidase_M13_dom_2"/>
</dbReference>
<dbReference type="EMBL" id="CAVLGL010000046">
    <property type="protein sequence ID" value="CAK1582999.1"/>
    <property type="molecule type" value="Genomic_DNA"/>
</dbReference>
<dbReference type="InterPro" id="IPR024079">
    <property type="entry name" value="MetalloPept_cat_dom_sf"/>
</dbReference>
<comment type="caution">
    <text evidence="13">The sequence shown here is derived from an EMBL/GenBank/DDBJ whole genome shotgun (WGS) entry which is preliminary data.</text>
</comment>
<dbReference type="GO" id="GO:0016485">
    <property type="term" value="P:protein processing"/>
    <property type="evidence" value="ECO:0007669"/>
    <property type="project" value="TreeGrafter"/>
</dbReference>
<dbReference type="PANTHER" id="PTHR11733:SF133">
    <property type="entry name" value="PHOSPHATE-REGULATING NEUTRAL ENDOPEPTIDASE PHEX"/>
    <property type="match status" value="1"/>
</dbReference>
<evidence type="ECO:0008006" key="15">
    <source>
        <dbReference type="Google" id="ProtNLM"/>
    </source>
</evidence>
<keyword evidence="4" id="KW-0645">Protease</keyword>
<evidence type="ECO:0000256" key="6">
    <source>
        <dbReference type="ARBA" id="ARBA00022801"/>
    </source>
</evidence>
<keyword evidence="10" id="KW-0812">Transmembrane</keyword>
<dbReference type="InterPro" id="IPR018497">
    <property type="entry name" value="Peptidase_M13_C"/>
</dbReference>
<keyword evidence="10" id="KW-0472">Membrane</keyword>
<dbReference type="AlphaFoldDB" id="A0AAV1KMD6"/>
<feature type="transmembrane region" description="Helical" evidence="10">
    <location>
        <begin position="60"/>
        <end position="84"/>
    </location>
</feature>
<keyword evidence="5" id="KW-0479">Metal-binding</keyword>
<keyword evidence="14" id="KW-1185">Reference proteome</keyword>
<evidence type="ECO:0000313" key="14">
    <source>
        <dbReference type="Proteomes" id="UP001314205"/>
    </source>
</evidence>
<evidence type="ECO:0000256" key="10">
    <source>
        <dbReference type="SAM" id="Phobius"/>
    </source>
</evidence>
<dbReference type="GO" id="GO:0005886">
    <property type="term" value="C:plasma membrane"/>
    <property type="evidence" value="ECO:0007669"/>
    <property type="project" value="UniProtKB-SubCell"/>
</dbReference>
<evidence type="ECO:0000256" key="4">
    <source>
        <dbReference type="ARBA" id="ARBA00022670"/>
    </source>
</evidence>
<evidence type="ECO:0000259" key="11">
    <source>
        <dbReference type="Pfam" id="PF01431"/>
    </source>
</evidence>
<dbReference type="PANTHER" id="PTHR11733">
    <property type="entry name" value="ZINC METALLOPROTEASE FAMILY M13 NEPRILYSIN-RELATED"/>
    <property type="match status" value="1"/>
</dbReference>
<evidence type="ECO:0000313" key="13">
    <source>
        <dbReference type="EMBL" id="CAK1582999.1"/>
    </source>
</evidence>
<dbReference type="PRINTS" id="PR00786">
    <property type="entry name" value="NEPRILYSIN"/>
</dbReference>
<dbReference type="Pfam" id="PF05649">
    <property type="entry name" value="Peptidase_M13_N"/>
    <property type="match status" value="1"/>
</dbReference>
<comment type="subcellular location">
    <subcellularLocation>
        <location evidence="2">Cell membrane</location>
        <topology evidence="2">Single-pass type II membrane protein</topology>
    </subcellularLocation>
</comment>
<dbReference type="Gene3D" id="1.10.1380.10">
    <property type="entry name" value="Neutral endopeptidase , domain2"/>
    <property type="match status" value="1"/>
</dbReference>
<dbReference type="Gene3D" id="3.40.390.10">
    <property type="entry name" value="Collagenase (Catalytic Domain)"/>
    <property type="match status" value="1"/>
</dbReference>
<feature type="region of interest" description="Disordered" evidence="9">
    <location>
        <begin position="1"/>
        <end position="30"/>
    </location>
</feature>
<proteinExistence type="inferred from homology"/>
<keyword evidence="10" id="KW-1133">Transmembrane helix</keyword>
<evidence type="ECO:0000259" key="12">
    <source>
        <dbReference type="Pfam" id="PF05649"/>
    </source>
</evidence>
<evidence type="ECO:0000256" key="2">
    <source>
        <dbReference type="ARBA" id="ARBA00004401"/>
    </source>
</evidence>
<evidence type="ECO:0000256" key="5">
    <source>
        <dbReference type="ARBA" id="ARBA00022723"/>
    </source>
</evidence>
<dbReference type="Proteomes" id="UP001314205">
    <property type="component" value="Unassembled WGS sequence"/>
</dbReference>
<dbReference type="InterPro" id="IPR008753">
    <property type="entry name" value="Peptidase_M13_N"/>
</dbReference>
<sequence length="851" mass="97623">MNAWRTGDTGDVDAMGPTVTREVSANTPPLKNGGDLRESGYLIAVGSRTARFRRKHKNKLVYVALIVILLMLFTLAVAMTALYVHQKRNKPIPICESKECLRSAANLALSMDRTVDPCTDFYEYSCGNWAKDHPQPDAQRPNDWFRDKQTKVYIAVRDFLEKNSTNHPKPVQQAKDIYKACMDTETLNKRGIRPVIEILNALGLPSFPTLINITDDIDYNNYTFDWLETVIKIKTQLGMDVLIGFDIYSDPKNSSVYRLMLGSPETTNPFPSMHNEKKRHTGKKTMKHANIPILKTILTHKRSFFIFKKKYEYDSKATNDNDDERIAQIYKLFYAQLIKLFILESENGKDLKLPEADLDQQLLKTADAYYNFNENIYELEATNDTDVEDDFDFNLPEFTVDEIQAHTDMIVENNDGTSMAIWKRYLQGVFNNSNVELNFETDKVIVSEFDLRYMSLMAAYLSKTSPVVIELYIWIKVTEVLAVHTTTEIRELFDKSNAELHYDNGVSSSTPRSLICASAVNDMLGMAVAYAIVDPNFMNVTKPKIESMLNELKNALAHLVGKTKWMDDNTKLETYKKIIQMKTLIGFPEWLIDEKSLELYYEGIEVDAEKHLENMINVIQVKVRNALNNFREIHNYSWATDPTEVNAYHTFQSNTITIPLVMLQYPFFELGLESLNYGALGTILGHEITHGFDNFGRLFDKNGNLVPWWSNETTQLYVNMTQCFVQQYSSFYFTDLDEYVNGRTTLGENIADNGGVRESLAALKRHLHKYGPEPKLPGFEHMTSEQMFFLSYGNLWCGVSTKESSKKDLEDEHSPQRFRAIGTLQNSEDFARAWNCPPGSPMNPQERCIIF</sequence>
<gene>
    <name evidence="13" type="ORF">PARMNEM_LOCUS4457</name>
</gene>
<comment type="cofactor">
    <cofactor evidence="1">
        <name>Zn(2+)</name>
        <dbReference type="ChEBI" id="CHEBI:29105"/>
    </cofactor>
</comment>